<organism evidence="8 9">
    <name type="scientific">Pseudofrankia inefficax (strain DSM 45817 / CECT 9037 / DDB 130130 / EuI1c)</name>
    <name type="common">Frankia inefficax</name>
    <dbReference type="NCBI Taxonomy" id="298654"/>
    <lineage>
        <taxon>Bacteria</taxon>
        <taxon>Bacillati</taxon>
        <taxon>Actinomycetota</taxon>
        <taxon>Actinomycetes</taxon>
        <taxon>Frankiales</taxon>
        <taxon>Frankiaceae</taxon>
        <taxon>Pseudofrankia</taxon>
    </lineage>
</organism>
<evidence type="ECO:0000313" key="8">
    <source>
        <dbReference type="EMBL" id="ADP80361.1"/>
    </source>
</evidence>
<dbReference type="PANTHER" id="PTHR30606:SF10">
    <property type="entry name" value="PHOSPHATIDYLINOSITOL MANNOSIDE ACYLTRANSFERASE"/>
    <property type="match status" value="1"/>
</dbReference>
<evidence type="ECO:0000256" key="5">
    <source>
        <dbReference type="ARBA" id="ARBA00023136"/>
    </source>
</evidence>
<evidence type="ECO:0000256" key="2">
    <source>
        <dbReference type="ARBA" id="ARBA00022475"/>
    </source>
</evidence>
<dbReference type="Proteomes" id="UP000002484">
    <property type="component" value="Chromosome"/>
</dbReference>
<dbReference type="eggNOG" id="COG1560">
    <property type="taxonomic scope" value="Bacteria"/>
</dbReference>
<dbReference type="CDD" id="cd07984">
    <property type="entry name" value="LPLAT_LABLAT-like"/>
    <property type="match status" value="1"/>
</dbReference>
<evidence type="ECO:0000256" key="4">
    <source>
        <dbReference type="ARBA" id="ARBA00022679"/>
    </source>
</evidence>
<keyword evidence="6 8" id="KW-0012">Acyltransferase</keyword>
<dbReference type="STRING" id="298654.FraEuI1c_2322"/>
<evidence type="ECO:0000256" key="1">
    <source>
        <dbReference type="ARBA" id="ARBA00004533"/>
    </source>
</evidence>
<dbReference type="Pfam" id="PF03279">
    <property type="entry name" value="Lip_A_acyltrans"/>
    <property type="match status" value="1"/>
</dbReference>
<keyword evidence="4 8" id="KW-0808">Transferase</keyword>
<feature type="compositionally biased region" description="Low complexity" evidence="7">
    <location>
        <begin position="289"/>
        <end position="302"/>
    </location>
</feature>
<proteinExistence type="predicted"/>
<dbReference type="FunCoup" id="E3J078">
    <property type="interactions" value="8"/>
</dbReference>
<dbReference type="GO" id="GO:0016746">
    <property type="term" value="F:acyltransferase activity"/>
    <property type="evidence" value="ECO:0007669"/>
    <property type="project" value="UniProtKB-KW"/>
</dbReference>
<dbReference type="GO" id="GO:0009247">
    <property type="term" value="P:glycolipid biosynthetic process"/>
    <property type="evidence" value="ECO:0007669"/>
    <property type="project" value="UniProtKB-ARBA"/>
</dbReference>
<evidence type="ECO:0000256" key="3">
    <source>
        <dbReference type="ARBA" id="ARBA00022519"/>
    </source>
</evidence>
<protein>
    <submittedName>
        <fullName evidence="8">Lipid A biosynthesis acyltransferase</fullName>
    </submittedName>
</protein>
<dbReference type="OrthoDB" id="9803456at2"/>
<keyword evidence="3" id="KW-0997">Cell inner membrane</keyword>
<dbReference type="RefSeq" id="WP_013423479.1">
    <property type="nucleotide sequence ID" value="NC_014666.1"/>
</dbReference>
<dbReference type="EMBL" id="CP002299">
    <property type="protein sequence ID" value="ADP80361.1"/>
    <property type="molecule type" value="Genomic_DNA"/>
</dbReference>
<dbReference type="NCBIfam" id="NF005919">
    <property type="entry name" value="PRK07920.1"/>
    <property type="match status" value="1"/>
</dbReference>
<name>E3J078_PSEI1</name>
<dbReference type="AlphaFoldDB" id="E3J078"/>
<dbReference type="InParanoid" id="E3J078"/>
<dbReference type="GO" id="GO:0005886">
    <property type="term" value="C:plasma membrane"/>
    <property type="evidence" value="ECO:0007669"/>
    <property type="project" value="UniProtKB-SubCell"/>
</dbReference>
<reference evidence="8 9" key="1">
    <citation type="submission" date="2010-10" db="EMBL/GenBank/DDBJ databases">
        <title>Complete sequence of Frankia sp. EuI1c.</title>
        <authorList>
            <consortium name="US DOE Joint Genome Institute"/>
            <person name="Lucas S."/>
            <person name="Copeland A."/>
            <person name="Lapidus A."/>
            <person name="Cheng J.-F."/>
            <person name="Bruce D."/>
            <person name="Goodwin L."/>
            <person name="Pitluck S."/>
            <person name="Chertkov O."/>
            <person name="Detter J.C."/>
            <person name="Han C."/>
            <person name="Tapia R."/>
            <person name="Land M."/>
            <person name="Hauser L."/>
            <person name="Jeffries C."/>
            <person name="Kyrpides N."/>
            <person name="Ivanova N."/>
            <person name="Mikhailova N."/>
            <person name="Beauchemin N."/>
            <person name="Sen A."/>
            <person name="Sur S.A."/>
            <person name="Gtari M."/>
            <person name="Wall L."/>
            <person name="Tisa L."/>
            <person name="Woyke T."/>
        </authorList>
    </citation>
    <scope>NUCLEOTIDE SEQUENCE [LARGE SCALE GENOMIC DNA]</scope>
    <source>
        <strain evidence="9">DSM 45817 / CECT 9037 / EuI1c</strain>
    </source>
</reference>
<feature type="region of interest" description="Disordered" evidence="7">
    <location>
        <begin position="279"/>
        <end position="313"/>
    </location>
</feature>
<keyword evidence="2" id="KW-1003">Cell membrane</keyword>
<dbReference type="PANTHER" id="PTHR30606">
    <property type="entry name" value="LIPID A BIOSYNTHESIS LAUROYL ACYLTRANSFERASE"/>
    <property type="match status" value="1"/>
</dbReference>
<dbReference type="KEGG" id="fri:FraEuI1c_2322"/>
<evidence type="ECO:0000256" key="6">
    <source>
        <dbReference type="ARBA" id="ARBA00023315"/>
    </source>
</evidence>
<sequence>MSNRTTDLAYALGWRVVRVLPERLAARGFDAAADWATRREGKGVRRLRANLARVVPEGTDLDALTRAAMRSYARYWLEVFRLQDMPAERYLGGQFFLGDEFHLRDAYAAGKGLILALPHMGSWELAGAWLVATGIPFTTVAERLKPESLFDRFVAFRESLGMEVIPLTGGAEPPSGLLAERLLAGGCLCLLADRDLSDSGVPVDFFGGQARMAAGPAALALRTGAALVPTALWFDGKGWNGRIYPPVEHTDVATMTQEMADAFADAIAAHPADWHMLQRIWPDPPAPAADPAQADPTQADPTGTDLAEADPTR</sequence>
<dbReference type="InterPro" id="IPR004960">
    <property type="entry name" value="LipA_acyltrans"/>
</dbReference>
<keyword evidence="5" id="KW-0472">Membrane</keyword>
<keyword evidence="9" id="KW-1185">Reference proteome</keyword>
<evidence type="ECO:0000313" key="9">
    <source>
        <dbReference type="Proteomes" id="UP000002484"/>
    </source>
</evidence>
<accession>E3J078</accession>
<gene>
    <name evidence="8" type="ordered locus">FraEuI1c_2322</name>
</gene>
<comment type="subcellular location">
    <subcellularLocation>
        <location evidence="1">Cell inner membrane</location>
    </subcellularLocation>
</comment>
<evidence type="ECO:0000256" key="7">
    <source>
        <dbReference type="SAM" id="MobiDB-lite"/>
    </source>
</evidence>
<dbReference type="HOGENOM" id="CLU_049421_3_0_11"/>